<organism evidence="11">
    <name type="scientific">Camponotus floridanus</name>
    <name type="common">Florida carpenter ant</name>
    <dbReference type="NCBI Taxonomy" id="104421"/>
    <lineage>
        <taxon>Eukaryota</taxon>
        <taxon>Metazoa</taxon>
        <taxon>Ecdysozoa</taxon>
        <taxon>Arthropoda</taxon>
        <taxon>Hexapoda</taxon>
        <taxon>Insecta</taxon>
        <taxon>Pterygota</taxon>
        <taxon>Neoptera</taxon>
        <taxon>Endopterygota</taxon>
        <taxon>Hymenoptera</taxon>
        <taxon>Apocrita</taxon>
        <taxon>Aculeata</taxon>
        <taxon>Formicoidea</taxon>
        <taxon>Formicidae</taxon>
        <taxon>Formicinae</taxon>
        <taxon>Camponotus</taxon>
    </lineage>
</organism>
<evidence type="ECO:0000256" key="7">
    <source>
        <dbReference type="PIRNR" id="PIRNR000862"/>
    </source>
</evidence>
<dbReference type="InterPro" id="IPR006693">
    <property type="entry name" value="AB_hydrolase_lipase"/>
</dbReference>
<dbReference type="FunFam" id="3.40.50.1820:FF:000057">
    <property type="entry name" value="Lipase"/>
    <property type="match status" value="1"/>
</dbReference>
<comment type="similarity">
    <text evidence="1 7">Belongs to the AB hydrolase superfamily. Lipase family.</text>
</comment>
<proteinExistence type="inferred from homology"/>
<keyword evidence="11" id="KW-1185">Reference proteome</keyword>
<keyword evidence="5" id="KW-0443">Lipid metabolism</keyword>
<dbReference type="Pfam" id="PF04083">
    <property type="entry name" value="Abhydro_lipase"/>
    <property type="match status" value="1"/>
</dbReference>
<dbReference type="InterPro" id="IPR029058">
    <property type="entry name" value="AB_hydrolase_fold"/>
</dbReference>
<evidence type="ECO:0000313" key="10">
    <source>
        <dbReference type="EMBL" id="EFN61794.1"/>
    </source>
</evidence>
<dbReference type="AlphaFoldDB" id="E2AXP8"/>
<evidence type="ECO:0000313" key="11">
    <source>
        <dbReference type="Proteomes" id="UP000000311"/>
    </source>
</evidence>
<evidence type="ECO:0000256" key="3">
    <source>
        <dbReference type="ARBA" id="ARBA00022801"/>
    </source>
</evidence>
<dbReference type="Gene3D" id="3.40.50.1820">
    <property type="entry name" value="alpha/beta hydrolase"/>
    <property type="match status" value="1"/>
</dbReference>
<dbReference type="SUPFAM" id="SSF53474">
    <property type="entry name" value="alpha/beta-Hydrolases"/>
    <property type="match status" value="1"/>
</dbReference>
<feature type="active site" description="Charge relay system" evidence="8">
    <location>
        <position position="379"/>
    </location>
</feature>
<dbReference type="InterPro" id="IPR025483">
    <property type="entry name" value="Lipase_euk"/>
</dbReference>
<evidence type="ECO:0000256" key="1">
    <source>
        <dbReference type="ARBA" id="ARBA00010701"/>
    </source>
</evidence>
<keyword evidence="2" id="KW-0732">Signal</keyword>
<reference evidence="10 11" key="1">
    <citation type="journal article" date="2010" name="Science">
        <title>Genomic comparison of the ants Camponotus floridanus and Harpegnathos saltator.</title>
        <authorList>
            <person name="Bonasio R."/>
            <person name="Zhang G."/>
            <person name="Ye C."/>
            <person name="Mutti N.S."/>
            <person name="Fang X."/>
            <person name="Qin N."/>
            <person name="Donahue G."/>
            <person name="Yang P."/>
            <person name="Li Q."/>
            <person name="Li C."/>
            <person name="Zhang P."/>
            <person name="Huang Z."/>
            <person name="Berger S.L."/>
            <person name="Reinberg D."/>
            <person name="Wang J."/>
            <person name="Liebig J."/>
        </authorList>
    </citation>
    <scope>NUCLEOTIDE SEQUENCE [LARGE SCALE GENOMIC DNA]</scope>
    <source>
        <strain evidence="11">C129</strain>
    </source>
</reference>
<evidence type="ECO:0000256" key="2">
    <source>
        <dbReference type="ARBA" id="ARBA00022729"/>
    </source>
</evidence>
<dbReference type="KEGG" id="cfo:105257158"/>
<dbReference type="PIRSF" id="PIRSF000862">
    <property type="entry name" value="Steryl_ester_lip"/>
    <property type="match status" value="1"/>
</dbReference>
<evidence type="ECO:0000256" key="5">
    <source>
        <dbReference type="ARBA" id="ARBA00023098"/>
    </source>
</evidence>
<accession>E2AXP8</accession>
<dbReference type="OrthoDB" id="9974421at2759"/>
<sequence length="404" mass="46223">MTAHWCFVSLLCYGFIVITNGLIRTRQIFPPRIDPNLYVEDFVKQSGYPFELHHVTTGDGYILAVHRIPPNNLNKTIQNRRVVLIMHGLLGCSMDWVITGRNRSIAYLLSDDGYDVWLGNSRGTTNSKNHTTLSLESRQFWDFSWHEMGIYDLPAMIDYILNQTGEKQLFYIGFSQGTTQFWVLASLKPEYNRKIKLMLALAPVAYMGHLGGLLKPLSVLGNFFKIFYKFSGFFELLSNSEMEKTITYTFCREGLITEPICAFVISMIGGFSHGEVDHMHLVEYLQFAPAGCSFKQLIHYAMCAQNPGHFQPYDHGIIKNMLVYRQFVPPEYPIERITTPVILFNGLSDVLAAPNDVAILSKKLPNVEKYTVMVKPLSHFDFVYGKNIRDLAYNHLIEKMNSIP</sequence>
<dbReference type="Proteomes" id="UP000000311">
    <property type="component" value="Unassembled WGS sequence"/>
</dbReference>
<dbReference type="InParanoid" id="E2AXP8"/>
<feature type="domain" description="Partial AB-hydrolase lipase" evidence="9">
    <location>
        <begin position="40"/>
        <end position="99"/>
    </location>
</feature>
<dbReference type="EMBL" id="GL443628">
    <property type="protein sequence ID" value="EFN61794.1"/>
    <property type="molecule type" value="Genomic_DNA"/>
</dbReference>
<dbReference type="GO" id="GO:0016042">
    <property type="term" value="P:lipid catabolic process"/>
    <property type="evidence" value="ECO:0007669"/>
    <property type="project" value="UniProtKB-KW"/>
</dbReference>
<dbReference type="ESTHER" id="camfo-e2axp8">
    <property type="family name" value="Acidic_Lipase"/>
</dbReference>
<evidence type="ECO:0000256" key="6">
    <source>
        <dbReference type="ARBA" id="ARBA00023180"/>
    </source>
</evidence>
<dbReference type="OMA" id="YPFELHH"/>
<gene>
    <name evidence="10" type="ORF">EAG_15438</name>
</gene>
<feature type="active site" description="Charge relay system" evidence="8">
    <location>
        <position position="349"/>
    </location>
</feature>
<evidence type="ECO:0000259" key="9">
    <source>
        <dbReference type="Pfam" id="PF04083"/>
    </source>
</evidence>
<evidence type="ECO:0000256" key="8">
    <source>
        <dbReference type="PIRSR" id="PIRSR000862-1"/>
    </source>
</evidence>
<keyword evidence="3 7" id="KW-0378">Hydrolase</keyword>
<feature type="active site" description="Nucleophile" evidence="8">
    <location>
        <position position="175"/>
    </location>
</feature>
<name>E2AXP8_CAMFO</name>
<dbReference type="GO" id="GO:0016788">
    <property type="term" value="F:hydrolase activity, acting on ester bonds"/>
    <property type="evidence" value="ECO:0007669"/>
    <property type="project" value="InterPro"/>
</dbReference>
<dbReference type="PANTHER" id="PTHR11005">
    <property type="entry name" value="LYSOSOMAL ACID LIPASE-RELATED"/>
    <property type="match status" value="1"/>
</dbReference>
<keyword evidence="4 7" id="KW-0442">Lipid degradation</keyword>
<evidence type="ECO:0000256" key="4">
    <source>
        <dbReference type="ARBA" id="ARBA00022963"/>
    </source>
</evidence>
<protein>
    <recommendedName>
        <fullName evidence="7">Lipase</fullName>
    </recommendedName>
</protein>
<keyword evidence="6" id="KW-0325">Glycoprotein</keyword>